<feature type="region of interest" description="Disordered" evidence="7">
    <location>
        <begin position="205"/>
        <end position="229"/>
    </location>
</feature>
<dbReference type="SUPFAM" id="SSF47895">
    <property type="entry name" value="Transducin (alpha subunit), insertion domain"/>
    <property type="match status" value="1"/>
</dbReference>
<dbReference type="AlphaFoldDB" id="A0A5C3KJD1"/>
<keyword evidence="9" id="KW-1185">Reference proteome</keyword>
<dbReference type="FunFam" id="3.40.50.300:FF:000692">
    <property type="entry name" value="Guanine nucleotide-binding protein subunit alpha"/>
    <property type="match status" value="1"/>
</dbReference>
<evidence type="ECO:0000256" key="3">
    <source>
        <dbReference type="ARBA" id="ARBA00023134"/>
    </source>
</evidence>
<dbReference type="InterPro" id="IPR001019">
    <property type="entry name" value="Gprotein_alpha_su"/>
</dbReference>
<name>A0A5C3KJD1_COPMA</name>
<dbReference type="GO" id="GO:0005834">
    <property type="term" value="C:heterotrimeric G-protein complex"/>
    <property type="evidence" value="ECO:0007669"/>
    <property type="project" value="TreeGrafter"/>
</dbReference>
<dbReference type="GO" id="GO:0001664">
    <property type="term" value="F:G protein-coupled receptor binding"/>
    <property type="evidence" value="ECO:0007669"/>
    <property type="project" value="TreeGrafter"/>
</dbReference>
<accession>A0A5C3KJD1</accession>
<dbReference type="EMBL" id="ML210302">
    <property type="protein sequence ID" value="TFK20389.1"/>
    <property type="molecule type" value="Genomic_DNA"/>
</dbReference>
<sequence>MARTAGSIIANDPSDPLAHVTAPPLNETAAERQERLEKETEAKQVSDGIDRDIEAEREATKARKPIKILLLGQSESGKSTTLKNFQLMYDPKAFRLEKASWRAVIQLNLVRSFHVMFDAVTRAQELNQKGENALIIPPELLRIKLRIMPLLAIENILIRRLTPEGSGEVEAVQLGASTGLAKAERTKHYIKEVAINSTKGWKEAFTGNPASPTRQSFESGDDIDWNDPKDPGRVIHECAEDMIKFWNDPIIQRLLNQQNMRMQEVSGFFLDQLDRVTAPRYIPTDDDVLRARLKTLGVTEHRFTLSTDVATGKLIGRDWRVFDVGGHRSQTAAWVPYFDDMDAIIFLAPISCFDQTLAEDLKTNRLSDSVQLWEQLVRNQLLRETNLILFLNKIDIFKAKIKSGVKLADYVVSYGNRPNDFESTVDYLRKKFAGILKEGSPLPRHFYGHLTAVTNTQSTQYILTNLQEMIMREVFVKSSLL</sequence>
<gene>
    <name evidence="8" type="ORF">FA15DRAFT_647124</name>
</gene>
<protein>
    <submittedName>
        <fullName evidence="8">G-alpha-domain-containing protein</fullName>
    </submittedName>
</protein>
<dbReference type="Pfam" id="PF00503">
    <property type="entry name" value="G-alpha"/>
    <property type="match status" value="1"/>
</dbReference>
<keyword evidence="2 5" id="KW-0547">Nucleotide-binding</keyword>
<evidence type="ECO:0000313" key="9">
    <source>
        <dbReference type="Proteomes" id="UP000307440"/>
    </source>
</evidence>
<dbReference type="OrthoDB" id="5817230at2759"/>
<feature type="binding site" evidence="6">
    <location>
        <position position="295"/>
    </location>
    <ligand>
        <name>Mg(2+)</name>
        <dbReference type="ChEBI" id="CHEBI:18420"/>
    </ligand>
</feature>
<keyword evidence="3 5" id="KW-0342">GTP-binding</keyword>
<dbReference type="PROSITE" id="PS51882">
    <property type="entry name" value="G_ALPHA"/>
    <property type="match status" value="1"/>
</dbReference>
<dbReference type="PANTHER" id="PTHR10218:SF360">
    <property type="entry name" value="GUANINE NUCLEOTIDE-BINDING PROTEIN SUBUNIT ALPHA HOMOLOG"/>
    <property type="match status" value="1"/>
</dbReference>
<dbReference type="Gene3D" id="1.10.400.10">
    <property type="entry name" value="GI Alpha 1, domain 2-like"/>
    <property type="match status" value="1"/>
</dbReference>
<evidence type="ECO:0000256" key="7">
    <source>
        <dbReference type="SAM" id="MobiDB-lite"/>
    </source>
</evidence>
<keyword evidence="4" id="KW-0807">Transducer</keyword>
<proteinExistence type="predicted"/>
<organism evidence="8 9">
    <name type="scientific">Coprinopsis marcescibilis</name>
    <name type="common">Agaric fungus</name>
    <name type="synonym">Psathyrella marcescibilis</name>
    <dbReference type="NCBI Taxonomy" id="230819"/>
    <lineage>
        <taxon>Eukaryota</taxon>
        <taxon>Fungi</taxon>
        <taxon>Dikarya</taxon>
        <taxon>Basidiomycota</taxon>
        <taxon>Agaricomycotina</taxon>
        <taxon>Agaricomycetes</taxon>
        <taxon>Agaricomycetidae</taxon>
        <taxon>Agaricales</taxon>
        <taxon>Agaricineae</taxon>
        <taxon>Psathyrellaceae</taxon>
        <taxon>Coprinopsis</taxon>
    </lineage>
</organism>
<keyword evidence="1 6" id="KW-0479">Metal-binding</keyword>
<dbReference type="GO" id="GO:0046872">
    <property type="term" value="F:metal ion binding"/>
    <property type="evidence" value="ECO:0007669"/>
    <property type="project" value="UniProtKB-KW"/>
</dbReference>
<dbReference type="InterPro" id="IPR011025">
    <property type="entry name" value="GproteinA_insert"/>
</dbReference>
<dbReference type="GO" id="GO:0005737">
    <property type="term" value="C:cytoplasm"/>
    <property type="evidence" value="ECO:0007669"/>
    <property type="project" value="TreeGrafter"/>
</dbReference>
<reference evidence="8 9" key="1">
    <citation type="journal article" date="2019" name="Nat. Ecol. Evol.">
        <title>Megaphylogeny resolves global patterns of mushroom evolution.</title>
        <authorList>
            <person name="Varga T."/>
            <person name="Krizsan K."/>
            <person name="Foldi C."/>
            <person name="Dima B."/>
            <person name="Sanchez-Garcia M."/>
            <person name="Sanchez-Ramirez S."/>
            <person name="Szollosi G.J."/>
            <person name="Szarkandi J.G."/>
            <person name="Papp V."/>
            <person name="Albert L."/>
            <person name="Andreopoulos W."/>
            <person name="Angelini C."/>
            <person name="Antonin V."/>
            <person name="Barry K.W."/>
            <person name="Bougher N.L."/>
            <person name="Buchanan P."/>
            <person name="Buyck B."/>
            <person name="Bense V."/>
            <person name="Catcheside P."/>
            <person name="Chovatia M."/>
            <person name="Cooper J."/>
            <person name="Damon W."/>
            <person name="Desjardin D."/>
            <person name="Finy P."/>
            <person name="Geml J."/>
            <person name="Haridas S."/>
            <person name="Hughes K."/>
            <person name="Justo A."/>
            <person name="Karasinski D."/>
            <person name="Kautmanova I."/>
            <person name="Kiss B."/>
            <person name="Kocsube S."/>
            <person name="Kotiranta H."/>
            <person name="LaButti K.M."/>
            <person name="Lechner B.E."/>
            <person name="Liimatainen K."/>
            <person name="Lipzen A."/>
            <person name="Lukacs Z."/>
            <person name="Mihaltcheva S."/>
            <person name="Morgado L.N."/>
            <person name="Niskanen T."/>
            <person name="Noordeloos M.E."/>
            <person name="Ohm R.A."/>
            <person name="Ortiz-Santana B."/>
            <person name="Ovrebo C."/>
            <person name="Racz N."/>
            <person name="Riley R."/>
            <person name="Savchenko A."/>
            <person name="Shiryaev A."/>
            <person name="Soop K."/>
            <person name="Spirin V."/>
            <person name="Szebenyi C."/>
            <person name="Tomsovsky M."/>
            <person name="Tulloss R.E."/>
            <person name="Uehling J."/>
            <person name="Grigoriev I.V."/>
            <person name="Vagvolgyi C."/>
            <person name="Papp T."/>
            <person name="Martin F.M."/>
            <person name="Miettinen O."/>
            <person name="Hibbett D.S."/>
            <person name="Nagy L.G."/>
        </authorList>
    </citation>
    <scope>NUCLEOTIDE SEQUENCE [LARGE SCALE GENOMIC DNA]</scope>
    <source>
        <strain evidence="8 9">CBS 121175</strain>
    </source>
</reference>
<feature type="binding site" evidence="5">
    <location>
        <begin position="392"/>
        <end position="395"/>
    </location>
    <ligand>
        <name>GTP</name>
        <dbReference type="ChEBI" id="CHEBI:37565"/>
    </ligand>
</feature>
<dbReference type="SUPFAM" id="SSF52540">
    <property type="entry name" value="P-loop containing nucleoside triphosphate hydrolases"/>
    <property type="match status" value="1"/>
</dbReference>
<feature type="compositionally biased region" description="Polar residues" evidence="7">
    <location>
        <begin position="208"/>
        <end position="218"/>
    </location>
</feature>
<dbReference type="GO" id="GO:0007188">
    <property type="term" value="P:adenylate cyclase-modulating G protein-coupled receptor signaling pathway"/>
    <property type="evidence" value="ECO:0007669"/>
    <property type="project" value="TreeGrafter"/>
</dbReference>
<dbReference type="InterPro" id="IPR027417">
    <property type="entry name" value="P-loop_NTPase"/>
</dbReference>
<dbReference type="STRING" id="230819.A0A5C3KJD1"/>
<dbReference type="Proteomes" id="UP000307440">
    <property type="component" value="Unassembled WGS sequence"/>
</dbReference>
<keyword evidence="6" id="KW-0460">Magnesium</keyword>
<feature type="region of interest" description="Disordered" evidence="7">
    <location>
        <begin position="1"/>
        <end position="24"/>
    </location>
</feature>
<evidence type="ECO:0000256" key="1">
    <source>
        <dbReference type="ARBA" id="ARBA00022723"/>
    </source>
</evidence>
<evidence type="ECO:0000256" key="6">
    <source>
        <dbReference type="PIRSR" id="PIRSR601019-2"/>
    </source>
</evidence>
<dbReference type="GO" id="GO:0031683">
    <property type="term" value="F:G-protein beta/gamma-subunit complex binding"/>
    <property type="evidence" value="ECO:0007669"/>
    <property type="project" value="InterPro"/>
</dbReference>
<dbReference type="GO" id="GO:0005525">
    <property type="term" value="F:GTP binding"/>
    <property type="evidence" value="ECO:0007669"/>
    <property type="project" value="UniProtKB-KW"/>
</dbReference>
<feature type="binding site" evidence="5">
    <location>
        <begin position="289"/>
        <end position="295"/>
    </location>
    <ligand>
        <name>GTP</name>
        <dbReference type="ChEBI" id="CHEBI:37565"/>
    </ligand>
</feature>
<evidence type="ECO:0000256" key="4">
    <source>
        <dbReference type="ARBA" id="ARBA00023224"/>
    </source>
</evidence>
<dbReference type="Gene3D" id="3.40.50.300">
    <property type="entry name" value="P-loop containing nucleotide triphosphate hydrolases"/>
    <property type="match status" value="2"/>
</dbReference>
<evidence type="ECO:0000313" key="8">
    <source>
        <dbReference type="EMBL" id="TFK20389.1"/>
    </source>
</evidence>
<dbReference type="PRINTS" id="PR00318">
    <property type="entry name" value="GPROTEINA"/>
</dbReference>
<dbReference type="GO" id="GO:0003924">
    <property type="term" value="F:GTPase activity"/>
    <property type="evidence" value="ECO:0007669"/>
    <property type="project" value="InterPro"/>
</dbReference>
<dbReference type="PANTHER" id="PTHR10218">
    <property type="entry name" value="GTP-BINDING PROTEIN ALPHA SUBUNIT"/>
    <property type="match status" value="1"/>
</dbReference>
<dbReference type="SMART" id="SM00275">
    <property type="entry name" value="G_alpha"/>
    <property type="match status" value="1"/>
</dbReference>
<evidence type="ECO:0000256" key="5">
    <source>
        <dbReference type="PIRSR" id="PIRSR601019-1"/>
    </source>
</evidence>
<evidence type="ECO:0000256" key="2">
    <source>
        <dbReference type="ARBA" id="ARBA00022741"/>
    </source>
</evidence>